<gene>
    <name evidence="2" type="ORF">HPP92_008935</name>
</gene>
<organism evidence="2 3">
    <name type="scientific">Vanilla planifolia</name>
    <name type="common">Vanilla</name>
    <dbReference type="NCBI Taxonomy" id="51239"/>
    <lineage>
        <taxon>Eukaryota</taxon>
        <taxon>Viridiplantae</taxon>
        <taxon>Streptophyta</taxon>
        <taxon>Embryophyta</taxon>
        <taxon>Tracheophyta</taxon>
        <taxon>Spermatophyta</taxon>
        <taxon>Magnoliopsida</taxon>
        <taxon>Liliopsida</taxon>
        <taxon>Asparagales</taxon>
        <taxon>Orchidaceae</taxon>
        <taxon>Vanilloideae</taxon>
        <taxon>Vanilleae</taxon>
        <taxon>Vanilla</taxon>
    </lineage>
</organism>
<reference evidence="2 3" key="1">
    <citation type="journal article" date="2020" name="Nat. Food">
        <title>A phased Vanilla planifolia genome enables genetic improvement of flavour and production.</title>
        <authorList>
            <person name="Hasing T."/>
            <person name="Tang H."/>
            <person name="Brym M."/>
            <person name="Khazi F."/>
            <person name="Huang T."/>
            <person name="Chambers A.H."/>
        </authorList>
    </citation>
    <scope>NUCLEOTIDE SEQUENCE [LARGE SCALE GENOMIC DNA]</scope>
    <source>
        <tissue evidence="2">Leaf</tissue>
    </source>
</reference>
<feature type="compositionally biased region" description="Low complexity" evidence="1">
    <location>
        <begin position="1"/>
        <end position="13"/>
    </location>
</feature>
<feature type="compositionally biased region" description="Basic and acidic residues" evidence="1">
    <location>
        <begin position="72"/>
        <end position="84"/>
    </location>
</feature>
<feature type="region of interest" description="Disordered" evidence="1">
    <location>
        <begin position="1"/>
        <end position="98"/>
    </location>
</feature>
<evidence type="ECO:0000313" key="3">
    <source>
        <dbReference type="Proteomes" id="UP000639772"/>
    </source>
</evidence>
<dbReference type="Proteomes" id="UP000639772">
    <property type="component" value="Unassembled WGS sequence"/>
</dbReference>
<comment type="caution">
    <text evidence="2">The sequence shown here is derived from an EMBL/GenBank/DDBJ whole genome shotgun (WGS) entry which is preliminary data.</text>
</comment>
<evidence type="ECO:0000256" key="1">
    <source>
        <dbReference type="SAM" id="MobiDB-lite"/>
    </source>
</evidence>
<protein>
    <submittedName>
        <fullName evidence="2">Uncharacterized protein</fullName>
    </submittedName>
</protein>
<feature type="compositionally biased region" description="Basic residues" evidence="1">
    <location>
        <begin position="21"/>
        <end position="34"/>
    </location>
</feature>
<sequence>MGRTLLSTLQTSPLPLPSPRLLHHAPRHQPRLRPLRLSQPQALEAEPPASATAFRIIIQRARPKSTHGNGGQKRDRDPRPHRSGDLGSPRPRRGGSLR</sequence>
<name>A0A835REX6_VANPL</name>
<dbReference type="EMBL" id="JADCNM010000004">
    <property type="protein sequence ID" value="KAG0486840.1"/>
    <property type="molecule type" value="Genomic_DNA"/>
</dbReference>
<dbReference type="AlphaFoldDB" id="A0A835REX6"/>
<proteinExistence type="predicted"/>
<accession>A0A835REX6</accession>
<evidence type="ECO:0000313" key="2">
    <source>
        <dbReference type="EMBL" id="KAG0486840.1"/>
    </source>
</evidence>